<gene>
    <name evidence="2" type="ORF">SAMN04489765_0136</name>
</gene>
<dbReference type="Proteomes" id="UP000183053">
    <property type="component" value="Unassembled WGS sequence"/>
</dbReference>
<proteinExistence type="predicted"/>
<dbReference type="RefSeq" id="WP_068563728.1">
    <property type="nucleotide sequence ID" value="NZ_FNLF01000002.1"/>
</dbReference>
<evidence type="ECO:0000313" key="3">
    <source>
        <dbReference type="Proteomes" id="UP000183053"/>
    </source>
</evidence>
<evidence type="ECO:0000313" key="2">
    <source>
        <dbReference type="EMBL" id="SDQ36791.1"/>
    </source>
</evidence>
<dbReference type="Pfam" id="PF13614">
    <property type="entry name" value="AAA_31"/>
    <property type="match status" value="1"/>
</dbReference>
<dbReference type="PANTHER" id="PTHR13696">
    <property type="entry name" value="P-LOOP CONTAINING NUCLEOSIDE TRIPHOSPHATE HYDROLASE"/>
    <property type="match status" value="1"/>
</dbReference>
<dbReference type="InterPro" id="IPR025669">
    <property type="entry name" value="AAA_dom"/>
</dbReference>
<evidence type="ECO:0000259" key="1">
    <source>
        <dbReference type="Pfam" id="PF13614"/>
    </source>
</evidence>
<protein>
    <submittedName>
        <fullName evidence="2">Cellulose biosynthesis protein BcsQ</fullName>
    </submittedName>
</protein>
<organism evidence="2 3">
    <name type="scientific">Tsukamurella pulmonis</name>
    <dbReference type="NCBI Taxonomy" id="47312"/>
    <lineage>
        <taxon>Bacteria</taxon>
        <taxon>Bacillati</taxon>
        <taxon>Actinomycetota</taxon>
        <taxon>Actinomycetes</taxon>
        <taxon>Mycobacteriales</taxon>
        <taxon>Tsukamurellaceae</taxon>
        <taxon>Tsukamurella</taxon>
    </lineage>
</organism>
<dbReference type="PANTHER" id="PTHR13696:SF99">
    <property type="entry name" value="COBYRINIC ACID AC-DIAMIDE SYNTHASE"/>
    <property type="match status" value="1"/>
</dbReference>
<dbReference type="AlphaFoldDB" id="A0A1H1AB78"/>
<dbReference type="SUPFAM" id="SSF52540">
    <property type="entry name" value="P-loop containing nucleoside triphosphate hydrolases"/>
    <property type="match status" value="1"/>
</dbReference>
<reference evidence="3" key="1">
    <citation type="submission" date="2016-10" db="EMBL/GenBank/DDBJ databases">
        <authorList>
            <person name="Varghese N."/>
            <person name="Submissions S."/>
        </authorList>
    </citation>
    <scope>NUCLEOTIDE SEQUENCE [LARGE SCALE GENOMIC DNA]</scope>
    <source>
        <strain evidence="3">DSM 44142</strain>
    </source>
</reference>
<dbReference type="CDD" id="cd02042">
    <property type="entry name" value="ParAB_family"/>
    <property type="match status" value="1"/>
</dbReference>
<dbReference type="Gene3D" id="3.40.50.300">
    <property type="entry name" value="P-loop containing nucleotide triphosphate hydrolases"/>
    <property type="match status" value="1"/>
</dbReference>
<dbReference type="OrthoDB" id="345269at2"/>
<keyword evidence="3" id="KW-1185">Reference proteome</keyword>
<feature type="domain" description="AAA" evidence="1">
    <location>
        <begin position="10"/>
        <end position="206"/>
    </location>
</feature>
<dbReference type="InterPro" id="IPR050678">
    <property type="entry name" value="DNA_Partitioning_ATPase"/>
</dbReference>
<sequence length="293" mass="31662">MGTYIYAGNWGSSGKTTTAVTEAALLAAMGKRVRLVDLDPQANASTLLGHPHAGHEPGSADPRSVADVLRAKASVSDVERPARIVQDIVEETGEAVYDDAHVIENLTVVPAIRSSLDQLPVEIASQPGMVMNLQDALASADKVDVTLIDCPGSMNLLVTAGLLAADQDGEDRGLITCVKPSGKETEGIPDLLDQIRVLRKMYKADIDLVSIVPCLVPAKGAVYEQQMEGLRYTFGDLVAPPVRHTVIVDEAYTNYTPLPYYGYRAKPIVRDYQAVVDHQIKQGLFKQRKRVAS</sequence>
<accession>A0A1H1AB78</accession>
<dbReference type="STRING" id="47312.SAMN04489765_0136"/>
<dbReference type="EMBL" id="FNLF01000002">
    <property type="protein sequence ID" value="SDQ36791.1"/>
    <property type="molecule type" value="Genomic_DNA"/>
</dbReference>
<dbReference type="InterPro" id="IPR027417">
    <property type="entry name" value="P-loop_NTPase"/>
</dbReference>
<name>A0A1H1AB78_9ACTN</name>